<feature type="compositionally biased region" description="Basic residues" evidence="1">
    <location>
        <begin position="1"/>
        <end position="13"/>
    </location>
</feature>
<dbReference type="EMBL" id="FNDX01000025">
    <property type="protein sequence ID" value="SDJ84747.1"/>
    <property type="molecule type" value="Genomic_DNA"/>
</dbReference>
<evidence type="ECO:0000256" key="1">
    <source>
        <dbReference type="SAM" id="MobiDB-lite"/>
    </source>
</evidence>
<feature type="domain" description="RNA polymerase sigma-70 ECF-like HTH" evidence="2">
    <location>
        <begin position="225"/>
        <end position="290"/>
    </location>
</feature>
<dbReference type="Proteomes" id="UP000199050">
    <property type="component" value="Unassembled WGS sequence"/>
</dbReference>
<evidence type="ECO:0000313" key="4">
    <source>
        <dbReference type="Proteomes" id="UP000199050"/>
    </source>
</evidence>
<evidence type="ECO:0000259" key="2">
    <source>
        <dbReference type="Pfam" id="PF07638"/>
    </source>
</evidence>
<protein>
    <submittedName>
        <fullName evidence="3">ECF sigma factor</fullName>
    </submittedName>
</protein>
<dbReference type="OrthoDB" id="2678986at2"/>
<organism evidence="3 4">
    <name type="scientific">Paenibacillus typhae</name>
    <dbReference type="NCBI Taxonomy" id="1174501"/>
    <lineage>
        <taxon>Bacteria</taxon>
        <taxon>Bacillati</taxon>
        <taxon>Bacillota</taxon>
        <taxon>Bacilli</taxon>
        <taxon>Bacillales</taxon>
        <taxon>Paenibacillaceae</taxon>
        <taxon>Paenibacillus</taxon>
    </lineage>
</organism>
<evidence type="ECO:0000313" key="3">
    <source>
        <dbReference type="EMBL" id="SDJ84747.1"/>
    </source>
</evidence>
<sequence>MKAYPKSRSRKGNVVKTPEQLESDRKSLENFEYLETLYINAYGQVVTPEQDAEYERQRKFEENKRIEMQDERENARAWKNMNFETLNSLIIQYKHTKQQNYFNQAWSKYLKILTWRYLQEFVIKGLPVNAKRLFLYDYESDHLEDVLYDVLLKSIENWKPNAPDKYTMDFAAYYKRAVEFFSGNIINRLNNKKHCGITIQNMDFNNEEDMSILLLQEPNLAIQLQNKSSLDTIIMNDWLDGFMKILSADQVEIVNYIGIKNYSILETSKRLKVSRMTIHRKLSEIKMMWLSYDQS</sequence>
<dbReference type="Pfam" id="PF07638">
    <property type="entry name" value="Sigma70_ECF"/>
    <property type="match status" value="1"/>
</dbReference>
<name>A0A1G8X328_9BACL</name>
<keyword evidence="4" id="KW-1185">Reference proteome</keyword>
<feature type="region of interest" description="Disordered" evidence="1">
    <location>
        <begin position="1"/>
        <end position="21"/>
    </location>
</feature>
<dbReference type="STRING" id="1174501.SAMN05216192_12568"/>
<reference evidence="4" key="1">
    <citation type="submission" date="2016-10" db="EMBL/GenBank/DDBJ databases">
        <authorList>
            <person name="Varghese N."/>
            <person name="Submissions S."/>
        </authorList>
    </citation>
    <scope>NUCLEOTIDE SEQUENCE [LARGE SCALE GENOMIC DNA]</scope>
    <source>
        <strain evidence="4">CGMCC 1.11012</strain>
    </source>
</reference>
<gene>
    <name evidence="3" type="ORF">SAMN05216192_12568</name>
</gene>
<dbReference type="AlphaFoldDB" id="A0A1G8X328"/>
<accession>A0A1G8X328</accession>
<dbReference type="InterPro" id="IPR053812">
    <property type="entry name" value="HTH_Sigma70_ECF-like"/>
</dbReference>
<proteinExistence type="predicted"/>
<dbReference type="RefSeq" id="WP_090716493.1">
    <property type="nucleotide sequence ID" value="NZ_CBCSKY010000028.1"/>
</dbReference>